<proteinExistence type="predicted"/>
<dbReference type="EMBL" id="CP101462">
    <property type="protein sequence ID" value="UTT44391.1"/>
    <property type="molecule type" value="Genomic_DNA"/>
</dbReference>
<organism evidence="1 2">
    <name type="scientific">Exiguobacterium aurantiacum</name>
    <dbReference type="NCBI Taxonomy" id="33987"/>
    <lineage>
        <taxon>Bacteria</taxon>
        <taxon>Bacillati</taxon>
        <taxon>Bacillota</taxon>
        <taxon>Bacilli</taxon>
        <taxon>Bacillales</taxon>
        <taxon>Bacillales Family XII. Incertae Sedis</taxon>
        <taxon>Exiguobacterium</taxon>
    </lineage>
</organism>
<evidence type="ECO:0000313" key="1">
    <source>
        <dbReference type="EMBL" id="UTT44391.1"/>
    </source>
</evidence>
<sequence length="222" mass="26791">MHDLLNDPNMNNYPEFRTFCELKRRGLRKQALVAMTPFLKTVETWNFDQRQEFVAWLYTHDESSDPDDPYNIFVYSLVTNVLQPTLLEWKQRIPNDPRPYRWLQEYEQAFALGGLSEQIAVQALMDQKLFALWFAFHHINEDLYLSEVDEDKSIIIEARRLNQSVLSEEKQAEYEAELSYYSDLLADWVTYTQTESKDESFLDWCERYERNYPFTESYYYEE</sequence>
<dbReference type="RefSeq" id="WP_255178634.1">
    <property type="nucleotide sequence ID" value="NZ_CP101462.1"/>
</dbReference>
<evidence type="ECO:0000313" key="2">
    <source>
        <dbReference type="Proteomes" id="UP001060325"/>
    </source>
</evidence>
<protein>
    <recommendedName>
        <fullName evidence="3">DUF4375 domain-containing protein</fullName>
    </recommendedName>
</protein>
<evidence type="ECO:0008006" key="3">
    <source>
        <dbReference type="Google" id="ProtNLM"/>
    </source>
</evidence>
<keyword evidence="2" id="KW-1185">Reference proteome</keyword>
<dbReference type="Proteomes" id="UP001060325">
    <property type="component" value="Chromosome"/>
</dbReference>
<accession>A0ABY5FS61</accession>
<gene>
    <name evidence="1" type="ORF">NMQ00_07795</name>
</gene>
<reference evidence="1" key="1">
    <citation type="submission" date="2022-07" db="EMBL/GenBank/DDBJ databases">
        <title>Complete genome of CX2.</title>
        <authorList>
            <person name="Cao G."/>
        </authorList>
    </citation>
    <scope>NUCLEOTIDE SEQUENCE</scope>
    <source>
        <strain evidence="1">CX2</strain>
    </source>
</reference>
<name>A0ABY5FS61_9BACL</name>